<organism evidence="4 5">
    <name type="scientific">[Roseibacterium] beibuensis</name>
    <dbReference type="NCBI Taxonomy" id="1193142"/>
    <lineage>
        <taxon>Bacteria</taxon>
        <taxon>Pseudomonadati</taxon>
        <taxon>Pseudomonadota</taxon>
        <taxon>Alphaproteobacteria</taxon>
        <taxon>Rhodobacterales</taxon>
        <taxon>Roseobacteraceae</taxon>
        <taxon>Roseicyclus</taxon>
    </lineage>
</organism>
<keyword evidence="5" id="KW-1185">Reference proteome</keyword>
<accession>A0ABP9L4U7</accession>
<dbReference type="CDD" id="cd00156">
    <property type="entry name" value="REC"/>
    <property type="match status" value="1"/>
</dbReference>
<evidence type="ECO:0000313" key="4">
    <source>
        <dbReference type="EMBL" id="GAA5071035.1"/>
    </source>
</evidence>
<dbReference type="Gene3D" id="3.40.50.2300">
    <property type="match status" value="1"/>
</dbReference>
<feature type="modified residue" description="4-aspartylphosphate" evidence="2">
    <location>
        <position position="73"/>
    </location>
</feature>
<gene>
    <name evidence="4" type="ORF">GCM10023209_14280</name>
</gene>
<dbReference type="InterPro" id="IPR001789">
    <property type="entry name" value="Sig_transdc_resp-reg_receiver"/>
</dbReference>
<dbReference type="PANTHER" id="PTHR44591">
    <property type="entry name" value="STRESS RESPONSE REGULATOR PROTEIN 1"/>
    <property type="match status" value="1"/>
</dbReference>
<name>A0ABP9L4U7_9RHOB</name>
<sequence>MDDALTDLLYRPRPSADRPLLGLTILAVEDSVFASEALRLMCLRSGARLRRADCLASAERHLNVYRPAVAIVDLGLPDGSGLDLIAAMHALTPRVPIILGTSGAEREAAAKQALSAGANGFLPKPLDSLAAFQAEILRHLPAELRPSGPREAEVTPVTPDPFALREDLSHAMDLLALDAPPVGYLRRFLLGLARSAEDDALEGRALAMDGGFAGQDKADLRAMISRRLQSIPMAM</sequence>
<dbReference type="Proteomes" id="UP001499910">
    <property type="component" value="Unassembled WGS sequence"/>
</dbReference>
<dbReference type="EMBL" id="BAABHW010000002">
    <property type="protein sequence ID" value="GAA5071035.1"/>
    <property type="molecule type" value="Genomic_DNA"/>
</dbReference>
<dbReference type="Pfam" id="PF00072">
    <property type="entry name" value="Response_reg"/>
    <property type="match status" value="1"/>
</dbReference>
<dbReference type="InterPro" id="IPR050595">
    <property type="entry name" value="Bact_response_regulator"/>
</dbReference>
<evidence type="ECO:0000313" key="5">
    <source>
        <dbReference type="Proteomes" id="UP001499910"/>
    </source>
</evidence>
<dbReference type="SUPFAM" id="SSF52172">
    <property type="entry name" value="CheY-like"/>
    <property type="match status" value="1"/>
</dbReference>
<dbReference type="SMART" id="SM00448">
    <property type="entry name" value="REC"/>
    <property type="match status" value="1"/>
</dbReference>
<evidence type="ECO:0000256" key="1">
    <source>
        <dbReference type="ARBA" id="ARBA00022553"/>
    </source>
</evidence>
<keyword evidence="1 2" id="KW-0597">Phosphoprotein</keyword>
<evidence type="ECO:0000259" key="3">
    <source>
        <dbReference type="PROSITE" id="PS50110"/>
    </source>
</evidence>
<dbReference type="PROSITE" id="PS50110">
    <property type="entry name" value="RESPONSE_REGULATORY"/>
    <property type="match status" value="1"/>
</dbReference>
<proteinExistence type="predicted"/>
<dbReference type="PANTHER" id="PTHR44591:SF3">
    <property type="entry name" value="RESPONSE REGULATORY DOMAIN-CONTAINING PROTEIN"/>
    <property type="match status" value="1"/>
</dbReference>
<protein>
    <submittedName>
        <fullName evidence="4">Response regulator</fullName>
    </submittedName>
</protein>
<dbReference type="RefSeq" id="WP_259550002.1">
    <property type="nucleotide sequence ID" value="NZ_BAABHW010000002.1"/>
</dbReference>
<feature type="domain" description="Response regulatory" evidence="3">
    <location>
        <begin position="24"/>
        <end position="139"/>
    </location>
</feature>
<reference evidence="5" key="1">
    <citation type="journal article" date="2019" name="Int. J. Syst. Evol. Microbiol.">
        <title>The Global Catalogue of Microorganisms (GCM) 10K type strain sequencing project: providing services to taxonomists for standard genome sequencing and annotation.</title>
        <authorList>
            <consortium name="The Broad Institute Genomics Platform"/>
            <consortium name="The Broad Institute Genome Sequencing Center for Infectious Disease"/>
            <person name="Wu L."/>
            <person name="Ma J."/>
        </authorList>
    </citation>
    <scope>NUCLEOTIDE SEQUENCE [LARGE SCALE GENOMIC DNA]</scope>
    <source>
        <strain evidence="5">JCM 18015</strain>
    </source>
</reference>
<comment type="caution">
    <text evidence="4">The sequence shown here is derived from an EMBL/GenBank/DDBJ whole genome shotgun (WGS) entry which is preliminary data.</text>
</comment>
<evidence type="ECO:0000256" key="2">
    <source>
        <dbReference type="PROSITE-ProRule" id="PRU00169"/>
    </source>
</evidence>
<dbReference type="InterPro" id="IPR011006">
    <property type="entry name" value="CheY-like_superfamily"/>
</dbReference>